<dbReference type="EMBL" id="CAUJNA010002491">
    <property type="protein sequence ID" value="CAJ1393149.1"/>
    <property type="molecule type" value="Genomic_DNA"/>
</dbReference>
<gene>
    <name evidence="2" type="ORF">EVOR1521_LOCUS18076</name>
</gene>
<feature type="compositionally biased region" description="Basic residues" evidence="1">
    <location>
        <begin position="65"/>
        <end position="79"/>
    </location>
</feature>
<organism evidence="2 3">
    <name type="scientific">Effrenium voratum</name>
    <dbReference type="NCBI Taxonomy" id="2562239"/>
    <lineage>
        <taxon>Eukaryota</taxon>
        <taxon>Sar</taxon>
        <taxon>Alveolata</taxon>
        <taxon>Dinophyceae</taxon>
        <taxon>Suessiales</taxon>
        <taxon>Symbiodiniaceae</taxon>
        <taxon>Effrenium</taxon>
    </lineage>
</organism>
<proteinExistence type="predicted"/>
<evidence type="ECO:0000313" key="2">
    <source>
        <dbReference type="EMBL" id="CAJ1393149.1"/>
    </source>
</evidence>
<name>A0AA36IUI3_9DINO</name>
<feature type="region of interest" description="Disordered" evidence="1">
    <location>
        <begin position="1"/>
        <end position="91"/>
    </location>
</feature>
<reference evidence="2" key="1">
    <citation type="submission" date="2023-08" db="EMBL/GenBank/DDBJ databases">
        <authorList>
            <person name="Chen Y."/>
            <person name="Shah S."/>
            <person name="Dougan E. K."/>
            <person name="Thang M."/>
            <person name="Chan C."/>
        </authorList>
    </citation>
    <scope>NUCLEOTIDE SEQUENCE</scope>
</reference>
<comment type="caution">
    <text evidence="2">The sequence shown here is derived from an EMBL/GenBank/DDBJ whole genome shotgun (WGS) entry which is preliminary data.</text>
</comment>
<evidence type="ECO:0000313" key="3">
    <source>
        <dbReference type="Proteomes" id="UP001178507"/>
    </source>
</evidence>
<dbReference type="AlphaFoldDB" id="A0AA36IUI3"/>
<evidence type="ECO:0000256" key="1">
    <source>
        <dbReference type="SAM" id="MobiDB-lite"/>
    </source>
</evidence>
<feature type="compositionally biased region" description="Basic residues" evidence="1">
    <location>
        <begin position="1"/>
        <end position="11"/>
    </location>
</feature>
<feature type="compositionally biased region" description="Basic residues" evidence="1">
    <location>
        <begin position="31"/>
        <end position="45"/>
    </location>
</feature>
<dbReference type="Proteomes" id="UP001178507">
    <property type="component" value="Unassembled WGS sequence"/>
</dbReference>
<protein>
    <submittedName>
        <fullName evidence="2">Uncharacterized protein</fullName>
    </submittedName>
</protein>
<feature type="region of interest" description="Disordered" evidence="1">
    <location>
        <begin position="259"/>
        <end position="345"/>
    </location>
</feature>
<accession>A0AA36IUI3</accession>
<sequence>MAVKRLKRKRKDPSGLVTTTLPLPGVSHPATQRRTKKLNPKRKRKDPSGLATTTLPLPGVSHPATQRRTRKLNPKRKRKDPSGLVTTTLPLPGAPLARDAAQRLLAAIDEEGALSECPSSWHRLFKKELGTYRRFLAAHPQLFSIKDLPGDCFVVTRCGADVASEFLADRRCWRRALRSAWRRYCLDTSDPCPRAFTGQLKAMAGLDVEKPQGSEGQLKAMAGLDVEKPQGSEGQLKAMAGLDVEKPQGSEGQLKALASADVANPAKKSAGPDEPAKTRTERRRKTSKSGLGRGVKAKPSADVDKPSGGVVKRKRRPLKEPSVDNISGPKLEPTREKKCRRLKRR</sequence>
<feature type="compositionally biased region" description="Basic and acidic residues" evidence="1">
    <location>
        <begin position="270"/>
        <end position="279"/>
    </location>
</feature>
<keyword evidence="3" id="KW-1185">Reference proteome</keyword>